<evidence type="ECO:0000256" key="1">
    <source>
        <dbReference type="PROSITE-ProRule" id="PRU00047"/>
    </source>
</evidence>
<dbReference type="SMART" id="SM00343">
    <property type="entry name" value="ZnF_C2HC"/>
    <property type="match status" value="1"/>
</dbReference>
<evidence type="ECO:0000259" key="2">
    <source>
        <dbReference type="PROSITE" id="PS50158"/>
    </source>
</evidence>
<dbReference type="SUPFAM" id="SSF57756">
    <property type="entry name" value="Retrovirus zinc finger-like domains"/>
    <property type="match status" value="1"/>
</dbReference>
<feature type="domain" description="CCHC-type" evidence="2">
    <location>
        <begin position="248"/>
        <end position="263"/>
    </location>
</feature>
<dbReference type="Proteomes" id="UP000887159">
    <property type="component" value="Unassembled WGS sequence"/>
</dbReference>
<protein>
    <submittedName>
        <fullName evidence="3">CCHC-type domain-containing protein</fullName>
    </submittedName>
</protein>
<keyword evidence="4" id="KW-1185">Reference proteome</keyword>
<gene>
    <name evidence="3" type="primary">AVEN_57696_1</name>
    <name evidence="3" type="ORF">TNCV_4596621</name>
</gene>
<dbReference type="PANTHER" id="PTHR46888">
    <property type="entry name" value="ZINC KNUCKLE DOMAINCONTAINING PROTEIN-RELATED"/>
    <property type="match status" value="1"/>
</dbReference>
<keyword evidence="1" id="KW-0863">Zinc-finger</keyword>
<sequence length="556" mass="63445">MYKNALKEDLIRVVEELDGTVESTDTIVKLKTKIENSSTFESDPDFVKTLIQNCIDERVSQSEREKINDEYKSEILINLLGERAHNVLLYIKEEELNDYEKLKSIVLREFQLTPRECLNSFKNAVKSSGETYIQFAARLTANFQYYCSLRKVNSFESLCDLIISDKLFETLNKETATHIGIREAEDWFRPIDLAKECDIYISSRSGSHKEIPITYGYTQDPFKNRSQNFKPKIKENYPQYLERENKNCYICGDSSHYARDCKKRFKSKESNSHIRNKINVNTLKVKSEKQNSGEIANLQYVNIFVENQPVTALIDSGCQIPVLNSSLIRVQTPSEEIITLSSCFGEQRMVEVKPINISLNQHSTSLSVRTAISPTLTEEFIIHPSVYSEIEKLGHAKSDVLLNESESSLGAHAYAYSSAISFPNVSVSNVIENSSYDLSHVKNFNTRNDSSSLIKDYKCNKIKITKLKLSIVREKCSDIVLCKKANAAMKTSSEEFISRSPNPLPMKSEHRRFSSGLHGNTAADSVRSEWPLWHAAKSKNTVFARRRIKVKAELKL</sequence>
<dbReference type="PROSITE" id="PS50158">
    <property type="entry name" value="ZF_CCHC"/>
    <property type="match status" value="1"/>
</dbReference>
<accession>A0A8X6WFJ2</accession>
<proteinExistence type="predicted"/>
<dbReference type="PANTHER" id="PTHR46888:SF1">
    <property type="entry name" value="RIBONUCLEASE H"/>
    <property type="match status" value="1"/>
</dbReference>
<comment type="caution">
    <text evidence="3">The sequence shown here is derived from an EMBL/GenBank/DDBJ whole genome shotgun (WGS) entry which is preliminary data.</text>
</comment>
<dbReference type="AlphaFoldDB" id="A0A8X6WFJ2"/>
<dbReference type="InterPro" id="IPR036875">
    <property type="entry name" value="Znf_CCHC_sf"/>
</dbReference>
<keyword evidence="1" id="KW-0862">Zinc</keyword>
<name>A0A8X6WFJ2_TRICX</name>
<dbReference type="Gene3D" id="4.10.60.10">
    <property type="entry name" value="Zinc finger, CCHC-type"/>
    <property type="match status" value="1"/>
</dbReference>
<keyword evidence="1" id="KW-0479">Metal-binding</keyword>
<evidence type="ECO:0000313" key="3">
    <source>
        <dbReference type="EMBL" id="GFY33954.1"/>
    </source>
</evidence>
<evidence type="ECO:0000313" key="4">
    <source>
        <dbReference type="Proteomes" id="UP000887159"/>
    </source>
</evidence>
<organism evidence="3 4">
    <name type="scientific">Trichonephila clavipes</name>
    <name type="common">Golden silk orbweaver</name>
    <name type="synonym">Nephila clavipes</name>
    <dbReference type="NCBI Taxonomy" id="2585209"/>
    <lineage>
        <taxon>Eukaryota</taxon>
        <taxon>Metazoa</taxon>
        <taxon>Ecdysozoa</taxon>
        <taxon>Arthropoda</taxon>
        <taxon>Chelicerata</taxon>
        <taxon>Arachnida</taxon>
        <taxon>Araneae</taxon>
        <taxon>Araneomorphae</taxon>
        <taxon>Entelegynae</taxon>
        <taxon>Araneoidea</taxon>
        <taxon>Nephilidae</taxon>
        <taxon>Trichonephila</taxon>
    </lineage>
</organism>
<dbReference type="GO" id="GO:0003676">
    <property type="term" value="F:nucleic acid binding"/>
    <property type="evidence" value="ECO:0007669"/>
    <property type="project" value="InterPro"/>
</dbReference>
<dbReference type="GO" id="GO:0008270">
    <property type="term" value="F:zinc ion binding"/>
    <property type="evidence" value="ECO:0007669"/>
    <property type="project" value="UniProtKB-KW"/>
</dbReference>
<dbReference type="EMBL" id="BMAU01021418">
    <property type="protein sequence ID" value="GFY33954.1"/>
    <property type="molecule type" value="Genomic_DNA"/>
</dbReference>
<reference evidence="3" key="1">
    <citation type="submission" date="2020-08" db="EMBL/GenBank/DDBJ databases">
        <title>Multicomponent nature underlies the extraordinary mechanical properties of spider dragline silk.</title>
        <authorList>
            <person name="Kono N."/>
            <person name="Nakamura H."/>
            <person name="Mori M."/>
            <person name="Yoshida Y."/>
            <person name="Ohtoshi R."/>
            <person name="Malay A.D."/>
            <person name="Moran D.A.P."/>
            <person name="Tomita M."/>
            <person name="Numata K."/>
            <person name="Arakawa K."/>
        </authorList>
    </citation>
    <scope>NUCLEOTIDE SEQUENCE</scope>
</reference>
<dbReference type="InterPro" id="IPR001878">
    <property type="entry name" value="Znf_CCHC"/>
</dbReference>